<evidence type="ECO:0000256" key="2">
    <source>
        <dbReference type="ARBA" id="ARBA00023206"/>
    </source>
</evidence>
<comment type="function">
    <text evidence="4">Glutathione-dependent oxidoreductase that facilitates the maintenance of mitochondrial redox homeostasis upon induction of apoptosis by oxidative stress. Involved in response to hydrogen peroxide and regulation of apoptosis caused by oxidative stress. Acts as a very efficient catalyst of monothiol reactions because of its high affinity for protein glutathione-mixed disulfides. Can receive electrons not only from glutathione (GSH), but also from thioredoxin reductase supporting both monothiol and dithiol reactions. Efficiently catalyzes both glutathionylation and deglutathionylation of mitochondrial complex I, which in turn regulates the superoxide production by the complex. Overexpression decreases the susceptibility to apoptosis and prevents loss of cardiolipin and cytochrome c release.</text>
</comment>
<dbReference type="FunFam" id="3.40.30.10:FF:000026">
    <property type="entry name" value="Glutaredoxin 2"/>
    <property type="match status" value="1"/>
</dbReference>
<protein>
    <recommendedName>
        <fullName evidence="6">Glutaredoxin-2, mitochondrial</fullName>
    </recommendedName>
</protein>
<dbReference type="InterPro" id="IPR014025">
    <property type="entry name" value="Glutaredoxin_subgr"/>
</dbReference>
<dbReference type="CDD" id="cd03419">
    <property type="entry name" value="GRX_GRXh_1_2_like"/>
    <property type="match status" value="1"/>
</dbReference>
<reference evidence="8" key="2">
    <citation type="submission" date="2022-10" db="EMBL/GenBank/DDBJ databases">
        <authorList>
            <consortium name="ENA_rothamsted_submissions"/>
            <consortium name="culmorum"/>
            <person name="King R."/>
        </authorList>
    </citation>
    <scope>NUCLEOTIDE SEQUENCE</scope>
</reference>
<gene>
    <name evidence="8" type="ORF">CHIRRI_LOCUS58</name>
</gene>
<dbReference type="GO" id="GO:0015038">
    <property type="term" value="F:glutathione disulfide oxidoreductase activity"/>
    <property type="evidence" value="ECO:0007669"/>
    <property type="project" value="TreeGrafter"/>
</dbReference>
<dbReference type="Pfam" id="PF00462">
    <property type="entry name" value="Glutaredoxin"/>
    <property type="match status" value="1"/>
</dbReference>
<dbReference type="Proteomes" id="UP001153620">
    <property type="component" value="Chromosome 1"/>
</dbReference>
<keyword evidence="2" id="KW-0318">Glutathionylation</keyword>
<dbReference type="PANTHER" id="PTHR45694:SF5">
    <property type="entry name" value="GLUTAREDOXIN 2"/>
    <property type="match status" value="1"/>
</dbReference>
<dbReference type="InterPro" id="IPR011899">
    <property type="entry name" value="Glutaredoxin_euk/vir"/>
</dbReference>
<dbReference type="InterPro" id="IPR002109">
    <property type="entry name" value="Glutaredoxin"/>
</dbReference>
<keyword evidence="9" id="KW-1185">Reference proteome</keyword>
<evidence type="ECO:0000313" key="9">
    <source>
        <dbReference type="Proteomes" id="UP001153620"/>
    </source>
</evidence>
<keyword evidence="3" id="KW-0676">Redox-active center</keyword>
<evidence type="ECO:0000256" key="3">
    <source>
        <dbReference type="ARBA" id="ARBA00023284"/>
    </source>
</evidence>
<dbReference type="SUPFAM" id="SSF52833">
    <property type="entry name" value="Thioredoxin-like"/>
    <property type="match status" value="1"/>
</dbReference>
<dbReference type="Gene3D" id="3.40.30.10">
    <property type="entry name" value="Glutaredoxin"/>
    <property type="match status" value="1"/>
</dbReference>
<sequence>MAQQFVKESIGKQRVVIFSKSYCPYCVMAKEQFKKINFEFLAIEIEDRPDCQEIQEVLNEMTGARSVPRVFVDGKFIGGGTDVKKLYENGQLAKMLQ</sequence>
<evidence type="ECO:0000256" key="4">
    <source>
        <dbReference type="ARBA" id="ARBA00037470"/>
    </source>
</evidence>
<evidence type="ECO:0000313" key="8">
    <source>
        <dbReference type="EMBL" id="CAG9797057.1"/>
    </source>
</evidence>
<dbReference type="InterPro" id="IPR036249">
    <property type="entry name" value="Thioredoxin-like_sf"/>
</dbReference>
<dbReference type="EMBL" id="OU895877">
    <property type="protein sequence ID" value="CAG9797057.1"/>
    <property type="molecule type" value="Genomic_DNA"/>
</dbReference>
<evidence type="ECO:0000256" key="6">
    <source>
        <dbReference type="ARBA" id="ARBA00039819"/>
    </source>
</evidence>
<dbReference type="GO" id="GO:0005737">
    <property type="term" value="C:cytoplasm"/>
    <property type="evidence" value="ECO:0007669"/>
    <property type="project" value="TreeGrafter"/>
</dbReference>
<feature type="domain" description="Glutaredoxin" evidence="7">
    <location>
        <begin position="15"/>
        <end position="77"/>
    </location>
</feature>
<dbReference type="AlphaFoldDB" id="A0A9N9WMM9"/>
<dbReference type="PRINTS" id="PR00160">
    <property type="entry name" value="GLUTAREDOXIN"/>
</dbReference>
<evidence type="ECO:0000259" key="7">
    <source>
        <dbReference type="Pfam" id="PF00462"/>
    </source>
</evidence>
<dbReference type="NCBIfam" id="TIGR02180">
    <property type="entry name" value="GRX_euk"/>
    <property type="match status" value="1"/>
</dbReference>
<organism evidence="8 9">
    <name type="scientific">Chironomus riparius</name>
    <dbReference type="NCBI Taxonomy" id="315576"/>
    <lineage>
        <taxon>Eukaryota</taxon>
        <taxon>Metazoa</taxon>
        <taxon>Ecdysozoa</taxon>
        <taxon>Arthropoda</taxon>
        <taxon>Hexapoda</taxon>
        <taxon>Insecta</taxon>
        <taxon>Pterygota</taxon>
        <taxon>Neoptera</taxon>
        <taxon>Endopterygota</taxon>
        <taxon>Diptera</taxon>
        <taxon>Nematocera</taxon>
        <taxon>Chironomoidea</taxon>
        <taxon>Chironomidae</taxon>
        <taxon>Chironominae</taxon>
        <taxon>Chironomus</taxon>
    </lineage>
</organism>
<dbReference type="PANTHER" id="PTHR45694">
    <property type="entry name" value="GLUTAREDOXIN 2"/>
    <property type="match status" value="1"/>
</dbReference>
<accession>A0A9N9WMM9</accession>
<dbReference type="OrthoDB" id="418495at2759"/>
<reference evidence="8" key="1">
    <citation type="submission" date="2022-01" db="EMBL/GenBank/DDBJ databases">
        <authorList>
            <person name="King R."/>
        </authorList>
    </citation>
    <scope>NUCLEOTIDE SEQUENCE</scope>
</reference>
<evidence type="ECO:0000256" key="1">
    <source>
        <dbReference type="ARBA" id="ARBA00007787"/>
    </source>
</evidence>
<dbReference type="GO" id="GO:0034599">
    <property type="term" value="P:cellular response to oxidative stress"/>
    <property type="evidence" value="ECO:0007669"/>
    <property type="project" value="TreeGrafter"/>
</dbReference>
<comment type="subunit">
    <text evidence="5">Monomer; active form. Homodimer; inactive form. The homodimer is probably linked by 1 2Fe-2S cluster.</text>
</comment>
<comment type="similarity">
    <text evidence="1">Belongs to the glutaredoxin family.</text>
</comment>
<evidence type="ECO:0000256" key="5">
    <source>
        <dbReference type="ARBA" id="ARBA00038558"/>
    </source>
</evidence>
<name>A0A9N9WMM9_9DIPT</name>
<dbReference type="PROSITE" id="PS51354">
    <property type="entry name" value="GLUTAREDOXIN_2"/>
    <property type="match status" value="1"/>
</dbReference>
<proteinExistence type="inferred from homology"/>